<dbReference type="EMBL" id="FRBX01000006">
    <property type="protein sequence ID" value="SHN07031.1"/>
    <property type="molecule type" value="Genomic_DNA"/>
</dbReference>
<evidence type="ECO:0000313" key="1">
    <source>
        <dbReference type="EMBL" id="SHN07031.1"/>
    </source>
</evidence>
<comment type="caution">
    <text evidence="1">The sequence shown here is derived from an EMBL/GenBank/DDBJ whole genome shotgun (WGS) entry which is preliminary data.</text>
</comment>
<keyword evidence="2" id="KW-1185">Reference proteome</keyword>
<accession>A0ABY1J7V9</accession>
<evidence type="ECO:0000313" key="2">
    <source>
        <dbReference type="Proteomes" id="UP000184216"/>
    </source>
</evidence>
<gene>
    <name evidence="1" type="ORF">SAMN05444387_3954</name>
</gene>
<reference evidence="1 2" key="1">
    <citation type="submission" date="2016-11" db="EMBL/GenBank/DDBJ databases">
        <authorList>
            <person name="Varghese N."/>
            <person name="Submissions S."/>
        </authorList>
    </citation>
    <scope>NUCLEOTIDE SEQUENCE [LARGE SCALE GENOMIC DNA]</scope>
    <source>
        <strain evidence="1 2">DSM 6368</strain>
    </source>
</reference>
<proteinExistence type="predicted"/>
<dbReference type="NCBIfam" id="NF047659">
    <property type="entry name" value="THC0290_0291_fam"/>
    <property type="match status" value="1"/>
</dbReference>
<organism evidence="1 2">
    <name type="scientific">Flavobacterium pectinovorum</name>
    <dbReference type="NCBI Taxonomy" id="29533"/>
    <lineage>
        <taxon>Bacteria</taxon>
        <taxon>Pseudomonadati</taxon>
        <taxon>Bacteroidota</taxon>
        <taxon>Flavobacteriia</taxon>
        <taxon>Flavobacteriales</taxon>
        <taxon>Flavobacteriaceae</taxon>
        <taxon>Flavobacterium</taxon>
    </lineage>
</organism>
<name>A0ABY1J7V9_9FLAO</name>
<dbReference type="Proteomes" id="UP000184216">
    <property type="component" value="Unassembled WGS sequence"/>
</dbReference>
<sequence>MFFIYLPRFESPNNMLKPIVLTLFAFLGITTTAFAQSDLAQEVGIIFGPVSFQSDFGERHDMKTNVGNSGFGVGLVHFINFSANNNRESFFTEHFKVRSELSFNKTNLEHYGQWVDREEQKGLVQHLRAMKGSTTLVNLGSQLEFSFIKIHDFENSVGSFSPYLSLGFQASYYSTKVGSRLGQLGLPSTTFAKYLTPSDGRPYGFSSENGVVLSVVTGVGVHYKLTEMSDLMFDIRYQGFNSDWVDGLNPNKDIYKENKSNDSQVWFNVGYIMYLEF</sequence>
<protein>
    <recommendedName>
        <fullName evidence="3">Glutamate dehydrogenase</fullName>
    </recommendedName>
</protein>
<evidence type="ECO:0008006" key="3">
    <source>
        <dbReference type="Google" id="ProtNLM"/>
    </source>
</evidence>